<dbReference type="OrthoDB" id="9803993at2"/>
<dbReference type="GO" id="GO:0006508">
    <property type="term" value="P:proteolysis"/>
    <property type="evidence" value="ECO:0007669"/>
    <property type="project" value="UniProtKB-KW"/>
</dbReference>
<comment type="cofactor">
    <cofactor evidence="2">
        <name>Mg(2+)</name>
        <dbReference type="ChEBI" id="CHEBI:18420"/>
    </cofactor>
</comment>
<dbReference type="GO" id="GO:0046872">
    <property type="term" value="F:metal ion binding"/>
    <property type="evidence" value="ECO:0007669"/>
    <property type="project" value="UniProtKB-KW"/>
</dbReference>
<reference evidence="10 11" key="1">
    <citation type="submission" date="2016-07" db="EMBL/GenBank/DDBJ databases">
        <title>Caryophanon tenue genome sequencing.</title>
        <authorList>
            <person name="Verma A."/>
            <person name="Pal Y."/>
            <person name="Krishnamurthi S."/>
        </authorList>
    </citation>
    <scope>NUCLEOTIDE SEQUENCE [LARGE SCALE GENOMIC DNA]</scope>
    <source>
        <strain evidence="10 11">DSM 14152</strain>
    </source>
</reference>
<dbReference type="GO" id="GO:0004177">
    <property type="term" value="F:aminopeptidase activity"/>
    <property type="evidence" value="ECO:0007669"/>
    <property type="project" value="UniProtKB-KW"/>
</dbReference>
<dbReference type="Pfam" id="PF02073">
    <property type="entry name" value="Peptidase_M29"/>
    <property type="match status" value="1"/>
</dbReference>
<evidence type="ECO:0000256" key="2">
    <source>
        <dbReference type="ARBA" id="ARBA00001946"/>
    </source>
</evidence>
<keyword evidence="11" id="KW-1185">Reference proteome</keyword>
<organism evidence="10 11">
    <name type="scientific">Caryophanon tenue</name>
    <dbReference type="NCBI Taxonomy" id="33978"/>
    <lineage>
        <taxon>Bacteria</taxon>
        <taxon>Bacillati</taxon>
        <taxon>Bacillota</taxon>
        <taxon>Bacilli</taxon>
        <taxon>Bacillales</taxon>
        <taxon>Caryophanaceae</taxon>
        <taxon>Caryophanon</taxon>
    </lineage>
</organism>
<dbReference type="InterPro" id="IPR052170">
    <property type="entry name" value="M29_Exopeptidase"/>
</dbReference>
<dbReference type="Proteomes" id="UP000093199">
    <property type="component" value="Unassembled WGS sequence"/>
</dbReference>
<keyword evidence="5" id="KW-0031">Aminopeptidase</keyword>
<dbReference type="InterPro" id="IPR035097">
    <property type="entry name" value="M29_N-terminal"/>
</dbReference>
<dbReference type="SUPFAM" id="SSF144052">
    <property type="entry name" value="Thermophilic metalloprotease-like"/>
    <property type="match status" value="1"/>
</dbReference>
<comment type="cofactor">
    <cofactor evidence="1">
        <name>Co(2+)</name>
        <dbReference type="ChEBI" id="CHEBI:48828"/>
    </cofactor>
</comment>
<comment type="similarity">
    <text evidence="4">Belongs to the peptidase M29 family.</text>
</comment>
<keyword evidence="9" id="KW-0482">Metalloprotease</keyword>
<evidence type="ECO:0000256" key="7">
    <source>
        <dbReference type="ARBA" id="ARBA00022723"/>
    </source>
</evidence>
<dbReference type="GO" id="GO:0008237">
    <property type="term" value="F:metallopeptidase activity"/>
    <property type="evidence" value="ECO:0007669"/>
    <property type="project" value="UniProtKB-KW"/>
</dbReference>
<dbReference type="InterPro" id="IPR000787">
    <property type="entry name" value="Peptidase_M29"/>
</dbReference>
<evidence type="ECO:0000256" key="3">
    <source>
        <dbReference type="ARBA" id="ARBA00001947"/>
    </source>
</evidence>
<dbReference type="RefSeq" id="WP_066544154.1">
    <property type="nucleotide sequence ID" value="NZ_MASJ01000007.1"/>
</dbReference>
<dbReference type="PRINTS" id="PR00919">
    <property type="entry name" value="THERMOPTASE"/>
</dbReference>
<proteinExistence type="inferred from homology"/>
<evidence type="ECO:0000256" key="4">
    <source>
        <dbReference type="ARBA" id="ARBA00008236"/>
    </source>
</evidence>
<keyword evidence="8" id="KW-0378">Hydrolase</keyword>
<evidence type="ECO:0000313" key="10">
    <source>
        <dbReference type="EMBL" id="OCS86934.1"/>
    </source>
</evidence>
<sequence length="409" mass="45304">MTFNEKLAAFAELAVKVGVNIQPGQYLLINTSVETLPFTRLVVDAAYKAGAGRVHVQLTDDFIARAFYEGGSEEEMAKYPKWIVAQRDELIEEEGALLWIDAQDPDLLAGIPVERIATQQKVGGEALANYRKAVMTDQIAWSIIAVPSEKWAAKVFAHLPEDEQMGAMWEAIFHTVRIGEGDAVAKWREHVANLESRAQQLNDKRFKKLHYKAPGTALTIELPDKHVWASGSSKTPQDTTFIANMPTEEVYTMPAKYGVDGYVSNTKPLVYQGNIIDGFTLWFEGGKIVKAEAKVGNDLLQQLIQNDEGSSYLGEVALVPHKSPISSSNILYYNTLFDENASNHLAIGAAYPTNYEGGRDLTEAQMEEKGINTSITHEDFMIGSGEMDIDGELYDGTVEPIFRSGEWAF</sequence>
<dbReference type="PANTHER" id="PTHR34448">
    <property type="entry name" value="AMINOPEPTIDASE"/>
    <property type="match status" value="1"/>
</dbReference>
<evidence type="ECO:0000256" key="5">
    <source>
        <dbReference type="ARBA" id="ARBA00022438"/>
    </source>
</evidence>
<evidence type="ECO:0000256" key="1">
    <source>
        <dbReference type="ARBA" id="ARBA00001941"/>
    </source>
</evidence>
<dbReference type="Gene3D" id="3.40.1830.10">
    <property type="entry name" value="Thermophilic metalloprotease (M29)"/>
    <property type="match status" value="1"/>
</dbReference>
<evidence type="ECO:0000313" key="11">
    <source>
        <dbReference type="Proteomes" id="UP000093199"/>
    </source>
</evidence>
<comment type="caution">
    <text evidence="10">The sequence shown here is derived from an EMBL/GenBank/DDBJ whole genome shotgun (WGS) entry which is preliminary data.</text>
</comment>
<protein>
    <submittedName>
        <fullName evidence="10">Peptidase M29</fullName>
    </submittedName>
</protein>
<accession>A0A1C0YIF9</accession>
<name>A0A1C0YIF9_9BACL</name>
<keyword evidence="6" id="KW-0645">Protease</keyword>
<evidence type="ECO:0000256" key="8">
    <source>
        <dbReference type="ARBA" id="ARBA00022801"/>
    </source>
</evidence>
<gene>
    <name evidence="10" type="ORF">A6M13_12095</name>
</gene>
<comment type="cofactor">
    <cofactor evidence="3">
        <name>Zn(2+)</name>
        <dbReference type="ChEBI" id="CHEBI:29105"/>
    </cofactor>
</comment>
<dbReference type="PANTHER" id="PTHR34448:SF3">
    <property type="entry name" value="AMINOPEPTIDASE AMPS"/>
    <property type="match status" value="1"/>
</dbReference>
<dbReference type="STRING" id="33978.A6M13_12095"/>
<dbReference type="EMBL" id="MASJ01000007">
    <property type="protein sequence ID" value="OCS86934.1"/>
    <property type="molecule type" value="Genomic_DNA"/>
</dbReference>
<evidence type="ECO:0000256" key="6">
    <source>
        <dbReference type="ARBA" id="ARBA00022670"/>
    </source>
</evidence>
<keyword evidence="7" id="KW-0479">Metal-binding</keyword>
<dbReference type="AlphaFoldDB" id="A0A1C0YIF9"/>
<evidence type="ECO:0000256" key="9">
    <source>
        <dbReference type="ARBA" id="ARBA00023049"/>
    </source>
</evidence>